<feature type="transmembrane region" description="Helical" evidence="1">
    <location>
        <begin position="184"/>
        <end position="204"/>
    </location>
</feature>
<keyword evidence="3" id="KW-1185">Reference proteome</keyword>
<organism evidence="2 3">
    <name type="scientific">Pollutimonas bauzanensis</name>
    <dbReference type="NCBI Taxonomy" id="658167"/>
    <lineage>
        <taxon>Bacteria</taxon>
        <taxon>Pseudomonadati</taxon>
        <taxon>Pseudomonadota</taxon>
        <taxon>Betaproteobacteria</taxon>
        <taxon>Burkholderiales</taxon>
        <taxon>Alcaligenaceae</taxon>
        <taxon>Pollutimonas</taxon>
    </lineage>
</organism>
<reference evidence="2 3" key="1">
    <citation type="submission" date="2016-11" db="EMBL/GenBank/DDBJ databases">
        <authorList>
            <person name="Jaros S."/>
            <person name="Januszkiewicz K."/>
            <person name="Wedrychowicz H."/>
        </authorList>
    </citation>
    <scope>NUCLEOTIDE SEQUENCE [LARGE SCALE GENOMIC DNA]</scope>
    <source>
        <strain evidence="2 3">CGMCC 1.10190</strain>
    </source>
</reference>
<evidence type="ECO:0000313" key="3">
    <source>
        <dbReference type="Proteomes" id="UP000184226"/>
    </source>
</evidence>
<dbReference type="InterPro" id="IPR007136">
    <property type="entry name" value="DUF347"/>
</dbReference>
<keyword evidence="1" id="KW-0472">Membrane</keyword>
<feature type="transmembrane region" description="Helical" evidence="1">
    <location>
        <begin position="155"/>
        <end position="177"/>
    </location>
</feature>
<feature type="transmembrane region" description="Helical" evidence="1">
    <location>
        <begin position="38"/>
        <end position="57"/>
    </location>
</feature>
<dbReference type="AlphaFoldDB" id="A0A1M6BSU3"/>
<sequence>MNKLAPITLLFWIMKIAATTLGETSGDLLSMTLNLGYAVSSLVLFGFFLLTVIPQLLAKKYHPVLYWSVILSTTMVGTTISDYMDRTLQLGYLQGSAILLGILLAIFAFWRMSGQPLAVDKIKSSKTELLYWIAILCSNTLGTALGDFFADTSGLGFAGGALLIGGLLVVLALAAFYTRFSKVAIFWFAFVLTRPFGATFGDLFTKPLESGGLGVGTVNSSLILVALLGTCIVYATWQHYRGSAQRAHIR</sequence>
<proteinExistence type="predicted"/>
<gene>
    <name evidence="2" type="ORF">SAMN04488135_12911</name>
</gene>
<feature type="transmembrane region" description="Helical" evidence="1">
    <location>
        <begin position="90"/>
        <end position="109"/>
    </location>
</feature>
<feature type="transmembrane region" description="Helical" evidence="1">
    <location>
        <begin position="216"/>
        <end position="237"/>
    </location>
</feature>
<evidence type="ECO:0000313" key="2">
    <source>
        <dbReference type="EMBL" id="SHI51849.1"/>
    </source>
</evidence>
<accession>A0A1M6BSU3</accession>
<dbReference type="Pfam" id="PF03988">
    <property type="entry name" value="DUF347"/>
    <property type="match status" value="4"/>
</dbReference>
<protein>
    <submittedName>
        <fullName evidence="2">Uncharacterized membrane-anchored protein</fullName>
    </submittedName>
</protein>
<dbReference type="Proteomes" id="UP000184226">
    <property type="component" value="Unassembled WGS sequence"/>
</dbReference>
<keyword evidence="1" id="KW-0812">Transmembrane</keyword>
<keyword evidence="1" id="KW-1133">Transmembrane helix</keyword>
<feature type="transmembrane region" description="Helical" evidence="1">
    <location>
        <begin position="129"/>
        <end position="149"/>
    </location>
</feature>
<evidence type="ECO:0000256" key="1">
    <source>
        <dbReference type="SAM" id="Phobius"/>
    </source>
</evidence>
<dbReference type="OrthoDB" id="9794709at2"/>
<dbReference type="STRING" id="658167.SAMN04488135_12911"/>
<name>A0A1M6BSU3_9BURK</name>
<dbReference type="EMBL" id="FQXE01000029">
    <property type="protein sequence ID" value="SHI51849.1"/>
    <property type="molecule type" value="Genomic_DNA"/>
</dbReference>
<dbReference type="RefSeq" id="WP_073110254.1">
    <property type="nucleotide sequence ID" value="NZ_FQXE01000029.1"/>
</dbReference>
<feature type="transmembrane region" description="Helical" evidence="1">
    <location>
        <begin position="64"/>
        <end position="84"/>
    </location>
</feature>